<evidence type="ECO:0000313" key="4">
    <source>
        <dbReference type="Proteomes" id="UP000050795"/>
    </source>
</evidence>
<name>A0A183VK63_TRIRE</name>
<dbReference type="AlphaFoldDB" id="A0A183VK63"/>
<dbReference type="WBParaSite" id="TREG1_17710.2">
    <property type="protein sequence ID" value="TREG1_17710.2"/>
    <property type="gene ID" value="TREG1_17710"/>
</dbReference>
<reference evidence="4" key="1">
    <citation type="submission" date="2022-06" db="EMBL/GenBank/DDBJ databases">
        <authorList>
            <person name="Berger JAMES D."/>
            <person name="Berger JAMES D."/>
        </authorList>
    </citation>
    <scope>NUCLEOTIDE SEQUENCE [LARGE SCALE GENOMIC DNA]</scope>
</reference>
<sequence>MESRTWSFCVPVYPINFKQMTQCLLQYVTSHINKFIPDLQGVLVDFDAKTLQIMTEIDHSDSNIPTGLVCGLFLLNPELNHLRVHAKLNVNVFRPNLGLEVDAIVSMVKPQFILCRTEISNVMISLPRLSSKLIKKEEEQDFSPSMLKPFDRIKVKLTQVNHNFGSSVLQGEFIRCLSQPLSKYSKKHGNRYEKSTIAESVDVKPVIKKLDVDGSFENNNTSIDGNSSDPINNVDSSCDSVTPKSKKRKISKVEAPSPGAFETPESKCFVKRNSSDSEITTPALLSKALLKCGQSYQSKQRHSSPPNVKQEPT</sequence>
<evidence type="ECO:0000256" key="3">
    <source>
        <dbReference type="SAM" id="MobiDB-lite"/>
    </source>
</evidence>
<keyword evidence="4" id="KW-1185">Reference proteome</keyword>
<dbReference type="InterPro" id="IPR036898">
    <property type="entry name" value="RNA_pol_Rpb7-like_N_sf"/>
</dbReference>
<accession>A0A183VK63</accession>
<reference evidence="5" key="2">
    <citation type="submission" date="2023-11" db="UniProtKB">
        <authorList>
            <consortium name="WormBaseParasite"/>
        </authorList>
    </citation>
    <scope>IDENTIFICATION</scope>
</reference>
<organism evidence="4 5">
    <name type="scientific">Trichobilharzia regenti</name>
    <name type="common">Nasal bird schistosome</name>
    <dbReference type="NCBI Taxonomy" id="157069"/>
    <lineage>
        <taxon>Eukaryota</taxon>
        <taxon>Metazoa</taxon>
        <taxon>Spiralia</taxon>
        <taxon>Lophotrochozoa</taxon>
        <taxon>Platyhelminthes</taxon>
        <taxon>Trematoda</taxon>
        <taxon>Digenea</taxon>
        <taxon>Strigeidida</taxon>
        <taxon>Schistosomatoidea</taxon>
        <taxon>Schistosomatidae</taxon>
        <taxon>Trichobilharzia</taxon>
    </lineage>
</organism>
<dbReference type="Gene3D" id="3.30.1490.120">
    <property type="entry name" value="RNA polymerase Rpb7-like, N-terminal domain"/>
    <property type="match status" value="1"/>
</dbReference>
<evidence type="ECO:0000256" key="2">
    <source>
        <dbReference type="ARBA" id="ARBA00023163"/>
    </source>
</evidence>
<feature type="compositionally biased region" description="Polar residues" evidence="3">
    <location>
        <begin position="217"/>
        <end position="243"/>
    </location>
</feature>
<dbReference type="Proteomes" id="UP000050795">
    <property type="component" value="Unassembled WGS sequence"/>
</dbReference>
<feature type="region of interest" description="Disordered" evidence="3">
    <location>
        <begin position="294"/>
        <end position="313"/>
    </location>
</feature>
<keyword evidence="2" id="KW-0804">Transcription</keyword>
<proteinExistence type="predicted"/>
<feature type="region of interest" description="Disordered" evidence="3">
    <location>
        <begin position="217"/>
        <end position="277"/>
    </location>
</feature>
<dbReference type="GO" id="GO:0000428">
    <property type="term" value="C:DNA-directed RNA polymerase complex"/>
    <property type="evidence" value="ECO:0007669"/>
    <property type="project" value="UniProtKB-KW"/>
</dbReference>
<keyword evidence="1" id="KW-0240">DNA-directed RNA polymerase</keyword>
<evidence type="ECO:0000256" key="1">
    <source>
        <dbReference type="ARBA" id="ARBA00022478"/>
    </source>
</evidence>
<protein>
    <submittedName>
        <fullName evidence="5">DNA-directed RNA polymerase I subunit RPA43</fullName>
    </submittedName>
</protein>
<evidence type="ECO:0000313" key="5">
    <source>
        <dbReference type="WBParaSite" id="TREG1_17710.2"/>
    </source>
</evidence>
<dbReference type="OrthoDB" id="10250504at2759"/>
<feature type="compositionally biased region" description="Polar residues" evidence="3">
    <location>
        <begin position="294"/>
        <end position="307"/>
    </location>
</feature>